<dbReference type="Proteomes" id="UP000799118">
    <property type="component" value="Unassembled WGS sequence"/>
</dbReference>
<name>A0A6A4GE82_9AGAR</name>
<organism evidence="1 2">
    <name type="scientific">Gymnopus androsaceus JB14</name>
    <dbReference type="NCBI Taxonomy" id="1447944"/>
    <lineage>
        <taxon>Eukaryota</taxon>
        <taxon>Fungi</taxon>
        <taxon>Dikarya</taxon>
        <taxon>Basidiomycota</taxon>
        <taxon>Agaricomycotina</taxon>
        <taxon>Agaricomycetes</taxon>
        <taxon>Agaricomycetidae</taxon>
        <taxon>Agaricales</taxon>
        <taxon>Marasmiineae</taxon>
        <taxon>Omphalotaceae</taxon>
        <taxon>Gymnopus</taxon>
    </lineage>
</organism>
<evidence type="ECO:0000313" key="1">
    <source>
        <dbReference type="EMBL" id="KAE9383675.1"/>
    </source>
</evidence>
<proteinExistence type="predicted"/>
<dbReference type="EMBL" id="ML770366">
    <property type="protein sequence ID" value="KAE9383675.1"/>
    <property type="molecule type" value="Genomic_DNA"/>
</dbReference>
<dbReference type="AlphaFoldDB" id="A0A6A4GE82"/>
<protein>
    <submittedName>
        <fullName evidence="1">Uncharacterized protein</fullName>
    </submittedName>
</protein>
<reference evidence="1" key="1">
    <citation type="journal article" date="2019" name="Environ. Microbiol.">
        <title>Fungal ecological strategies reflected in gene transcription - a case study of two litter decomposers.</title>
        <authorList>
            <person name="Barbi F."/>
            <person name="Kohler A."/>
            <person name="Barry K."/>
            <person name="Baskaran P."/>
            <person name="Daum C."/>
            <person name="Fauchery L."/>
            <person name="Ihrmark K."/>
            <person name="Kuo A."/>
            <person name="LaButti K."/>
            <person name="Lipzen A."/>
            <person name="Morin E."/>
            <person name="Grigoriev I.V."/>
            <person name="Henrissat B."/>
            <person name="Lindahl B."/>
            <person name="Martin F."/>
        </authorList>
    </citation>
    <scope>NUCLEOTIDE SEQUENCE</scope>
    <source>
        <strain evidence="1">JB14</strain>
    </source>
</reference>
<accession>A0A6A4GE82</accession>
<keyword evidence="2" id="KW-1185">Reference proteome</keyword>
<dbReference type="OrthoDB" id="3325585at2759"/>
<sequence length="386" mass="42312">MDTQQCNASTNPLTPDGCLRMFPNKHYPGKCLGCQAVDAAAEDEKENTRSLPQCTGCGIQAIQLPYSDPIYCGPCYDFAHNIPMQSTDSSLSAGTHLCMRKQGPPPPSQGHLATAPVQPMIPLTTVAMDQVKTTAQTPAEHIYINIQPFVNCRAVCHAGGQMKTVPMNTLLKELYTEFLTHGNSIIPVDFESDPNITIGALHRLLKDLPSTQQYLDKAKGGAFSCTSNHFSAEFHIFREQPKASQKQKEQPELASQLPNNFSFEVTIRTSAHTLDPETGLVNFTWNETPLSARIENKQLACGEMKVVFKGTIESTDIPTNPSGNFVFNLEQELVQAARGNLFLKNFYNDSKALGLMVDHSLEFTDCFLAKEIIGAEENPSPASGLT</sequence>
<evidence type="ECO:0000313" key="2">
    <source>
        <dbReference type="Proteomes" id="UP000799118"/>
    </source>
</evidence>
<gene>
    <name evidence="1" type="ORF">BT96DRAFT_1008895</name>
</gene>